<keyword evidence="9" id="KW-1185">Reference proteome</keyword>
<organism evidence="8 9">
    <name type="scientific">Corallococcus carmarthensis</name>
    <dbReference type="NCBI Taxonomy" id="2316728"/>
    <lineage>
        <taxon>Bacteria</taxon>
        <taxon>Pseudomonadati</taxon>
        <taxon>Myxococcota</taxon>
        <taxon>Myxococcia</taxon>
        <taxon>Myxococcales</taxon>
        <taxon>Cystobacterineae</taxon>
        <taxon>Myxococcaceae</taxon>
        <taxon>Corallococcus</taxon>
    </lineage>
</organism>
<protein>
    <recommendedName>
        <fullName evidence="10">Na+/H+ antiporter subunit C</fullName>
    </recommendedName>
</protein>
<keyword evidence="4 7" id="KW-0812">Transmembrane</keyword>
<evidence type="ECO:0000256" key="7">
    <source>
        <dbReference type="SAM" id="Phobius"/>
    </source>
</evidence>
<dbReference type="RefSeq" id="WP_120604388.1">
    <property type="nucleotide sequence ID" value="NZ_JABFJX010000275.1"/>
</dbReference>
<keyword evidence="3" id="KW-1003">Cell membrane</keyword>
<sequence>MILIASLVVGLLFACGVRMVLERELVRVACGTVLITNSSVLLILAGSFPVRGEALSVQKGWPVTDPVLQSLALTAIVIGFAVSALLLTLVHRTQRAHGSLRTDRLVEAELKRVHAVEKEEGH</sequence>
<dbReference type="GO" id="GO:0005886">
    <property type="term" value="C:plasma membrane"/>
    <property type="evidence" value="ECO:0007669"/>
    <property type="project" value="UniProtKB-SubCell"/>
</dbReference>
<evidence type="ECO:0008006" key="10">
    <source>
        <dbReference type="Google" id="ProtNLM"/>
    </source>
</evidence>
<dbReference type="Proteomes" id="UP000268313">
    <property type="component" value="Unassembled WGS sequence"/>
</dbReference>
<evidence type="ECO:0000313" key="9">
    <source>
        <dbReference type="Proteomes" id="UP000268313"/>
    </source>
</evidence>
<dbReference type="PANTHER" id="PTHR34583:SF2">
    <property type="entry name" value="ANTIPORTER SUBUNIT MNHC2-RELATED"/>
    <property type="match status" value="1"/>
</dbReference>
<evidence type="ECO:0000256" key="4">
    <source>
        <dbReference type="ARBA" id="ARBA00022692"/>
    </source>
</evidence>
<evidence type="ECO:0000313" key="8">
    <source>
        <dbReference type="EMBL" id="RKH01197.1"/>
    </source>
</evidence>
<accession>A0A3A8K1Q1</accession>
<comment type="caution">
    <text evidence="8">The sequence shown here is derived from an EMBL/GenBank/DDBJ whole genome shotgun (WGS) entry which is preliminary data.</text>
</comment>
<dbReference type="PANTHER" id="PTHR34583">
    <property type="entry name" value="ANTIPORTER SUBUNIT MNHC2-RELATED"/>
    <property type="match status" value="1"/>
</dbReference>
<reference evidence="9" key="1">
    <citation type="submission" date="2018-09" db="EMBL/GenBank/DDBJ databases">
        <authorList>
            <person name="Livingstone P.G."/>
            <person name="Whitworth D.E."/>
        </authorList>
    </citation>
    <scope>NUCLEOTIDE SEQUENCE [LARGE SCALE GENOMIC DNA]</scope>
    <source>
        <strain evidence="9">CA043D</strain>
    </source>
</reference>
<dbReference type="EMBL" id="RAWE01000077">
    <property type="protein sequence ID" value="RKH01197.1"/>
    <property type="molecule type" value="Genomic_DNA"/>
</dbReference>
<gene>
    <name evidence="8" type="ORF">D7X32_21255</name>
</gene>
<comment type="subcellular location">
    <subcellularLocation>
        <location evidence="1">Cell membrane</location>
        <topology evidence="1">Multi-pass membrane protein</topology>
    </subcellularLocation>
</comment>
<feature type="transmembrane region" description="Helical" evidence="7">
    <location>
        <begin position="71"/>
        <end position="90"/>
    </location>
</feature>
<proteinExistence type="inferred from homology"/>
<dbReference type="AlphaFoldDB" id="A0A3A8K1Q1"/>
<feature type="transmembrane region" description="Helical" evidence="7">
    <location>
        <begin position="26"/>
        <end position="50"/>
    </location>
</feature>
<dbReference type="InterPro" id="IPR050601">
    <property type="entry name" value="CPA3_antiporter_subunitC"/>
</dbReference>
<dbReference type="Pfam" id="PF00420">
    <property type="entry name" value="Oxidored_q2"/>
    <property type="match status" value="1"/>
</dbReference>
<dbReference type="Gene3D" id="1.10.287.3510">
    <property type="match status" value="1"/>
</dbReference>
<dbReference type="OrthoDB" id="5519825at2"/>
<keyword evidence="6 7" id="KW-0472">Membrane</keyword>
<comment type="similarity">
    <text evidence="2">Belongs to the CPA3 antiporters (TC 2.A.63) subunit C family.</text>
</comment>
<evidence type="ECO:0000256" key="2">
    <source>
        <dbReference type="ARBA" id="ARBA00010388"/>
    </source>
</evidence>
<dbReference type="InterPro" id="IPR039428">
    <property type="entry name" value="NUOK/Mnh_C1-like"/>
</dbReference>
<evidence type="ECO:0000256" key="3">
    <source>
        <dbReference type="ARBA" id="ARBA00022475"/>
    </source>
</evidence>
<name>A0A3A8K1Q1_9BACT</name>
<evidence type="ECO:0000256" key="5">
    <source>
        <dbReference type="ARBA" id="ARBA00022989"/>
    </source>
</evidence>
<keyword evidence="5 7" id="KW-1133">Transmembrane helix</keyword>
<evidence type="ECO:0000256" key="6">
    <source>
        <dbReference type="ARBA" id="ARBA00023136"/>
    </source>
</evidence>
<evidence type="ECO:0000256" key="1">
    <source>
        <dbReference type="ARBA" id="ARBA00004651"/>
    </source>
</evidence>